<dbReference type="InterPro" id="IPR009506">
    <property type="entry name" value="YjiS-like"/>
</dbReference>
<dbReference type="RefSeq" id="WP_184697880.1">
    <property type="nucleotide sequence ID" value="NZ_BAABEG010000001.1"/>
</dbReference>
<comment type="caution">
    <text evidence="2">The sequence shown here is derived from an EMBL/GenBank/DDBJ whole genome shotgun (WGS) entry which is preliminary data.</text>
</comment>
<name>A0A7X0F4G1_9HYPH</name>
<dbReference type="AlphaFoldDB" id="A0A7X0F4G1"/>
<organism evidence="2 3">
    <name type="scientific">Aminobacter aganoensis</name>
    <dbReference type="NCBI Taxonomy" id="83264"/>
    <lineage>
        <taxon>Bacteria</taxon>
        <taxon>Pseudomonadati</taxon>
        <taxon>Pseudomonadota</taxon>
        <taxon>Alphaproteobacteria</taxon>
        <taxon>Hyphomicrobiales</taxon>
        <taxon>Phyllobacteriaceae</taxon>
        <taxon>Aminobacter</taxon>
    </lineage>
</organism>
<evidence type="ECO:0000313" key="2">
    <source>
        <dbReference type="EMBL" id="MBB6352926.1"/>
    </source>
</evidence>
<dbReference type="Proteomes" id="UP000536262">
    <property type="component" value="Unassembled WGS sequence"/>
</dbReference>
<accession>A0A7X0F4G1</accession>
<proteinExistence type="predicted"/>
<dbReference type="Pfam" id="PF06568">
    <property type="entry name" value="YjiS-like"/>
    <property type="match status" value="1"/>
</dbReference>
<feature type="domain" description="YjiS-like" evidence="1">
    <location>
        <begin position="25"/>
        <end position="60"/>
    </location>
</feature>
<gene>
    <name evidence="2" type="ORF">GGR00_000678</name>
</gene>
<evidence type="ECO:0000313" key="3">
    <source>
        <dbReference type="Proteomes" id="UP000536262"/>
    </source>
</evidence>
<sequence>MSALAIRSPAVAFVLSQGARIRLVIEAYLARRAHHRAVRNLSELDDYLLKDIGVARCEIDSLAYGSSERKRGHEHDMG</sequence>
<keyword evidence="3" id="KW-1185">Reference proteome</keyword>
<reference evidence="2 3" key="1">
    <citation type="submission" date="2020-08" db="EMBL/GenBank/DDBJ databases">
        <title>Genomic Encyclopedia of Type Strains, Phase IV (KMG-IV): sequencing the most valuable type-strain genomes for metagenomic binning, comparative biology and taxonomic classification.</title>
        <authorList>
            <person name="Goeker M."/>
        </authorList>
    </citation>
    <scope>NUCLEOTIDE SEQUENCE [LARGE SCALE GENOMIC DNA]</scope>
    <source>
        <strain evidence="2 3">DSM 7051</strain>
    </source>
</reference>
<dbReference type="EMBL" id="JACHOU010000001">
    <property type="protein sequence ID" value="MBB6352926.1"/>
    <property type="molecule type" value="Genomic_DNA"/>
</dbReference>
<evidence type="ECO:0000259" key="1">
    <source>
        <dbReference type="Pfam" id="PF06568"/>
    </source>
</evidence>
<protein>
    <submittedName>
        <fullName evidence="2">Uncharacterized protein YjiS (DUF1127 family)</fullName>
    </submittedName>
</protein>